<keyword evidence="1" id="KW-0812">Transmembrane</keyword>
<name>A0A7J9NB33_GOSSC</name>
<reference evidence="2 3" key="1">
    <citation type="journal article" date="2019" name="Genome Biol. Evol.">
        <title>Insights into the evolution of the New World diploid cottons (Gossypium, subgenus Houzingenia) based on genome sequencing.</title>
        <authorList>
            <person name="Grover C.E."/>
            <person name="Arick M.A. 2nd"/>
            <person name="Thrash A."/>
            <person name="Conover J.L."/>
            <person name="Sanders W.S."/>
            <person name="Peterson D.G."/>
            <person name="Frelichowski J.E."/>
            <person name="Scheffler J.A."/>
            <person name="Scheffler B.E."/>
            <person name="Wendel J.F."/>
        </authorList>
    </citation>
    <scope>NUCLEOTIDE SEQUENCE [LARGE SCALE GENOMIC DNA]</scope>
    <source>
        <strain evidence="2">1</strain>
        <tissue evidence="2">Leaf</tissue>
    </source>
</reference>
<dbReference type="EMBL" id="JABFAF010277146">
    <property type="protein sequence ID" value="MBA0880266.1"/>
    <property type="molecule type" value="Genomic_DNA"/>
</dbReference>
<dbReference type="AlphaFoldDB" id="A0A7J9NB33"/>
<keyword evidence="1" id="KW-0472">Membrane</keyword>
<gene>
    <name evidence="2" type="ORF">Goshw_005878</name>
</gene>
<evidence type="ECO:0000313" key="2">
    <source>
        <dbReference type="EMBL" id="MBA0880266.1"/>
    </source>
</evidence>
<proteinExistence type="predicted"/>
<keyword evidence="3" id="KW-1185">Reference proteome</keyword>
<protein>
    <submittedName>
        <fullName evidence="2">Uncharacterized protein</fullName>
    </submittedName>
</protein>
<evidence type="ECO:0000313" key="3">
    <source>
        <dbReference type="Proteomes" id="UP000593576"/>
    </source>
</evidence>
<keyword evidence="1" id="KW-1133">Transmembrane helix</keyword>
<dbReference type="Proteomes" id="UP000593576">
    <property type="component" value="Unassembled WGS sequence"/>
</dbReference>
<feature type="transmembrane region" description="Helical" evidence="1">
    <location>
        <begin position="6"/>
        <end position="22"/>
    </location>
</feature>
<accession>A0A7J9NB33</accession>
<comment type="caution">
    <text evidence="2">The sequence shown here is derived from an EMBL/GenBank/DDBJ whole genome shotgun (WGS) entry which is preliminary data.</text>
</comment>
<sequence>MFWIIILLILVCINLRLIRLIWEKIMMRVMIINIKVQFDIVSFHF</sequence>
<evidence type="ECO:0000256" key="1">
    <source>
        <dbReference type="SAM" id="Phobius"/>
    </source>
</evidence>
<organism evidence="2 3">
    <name type="scientific">Gossypium schwendimanii</name>
    <name type="common">Cotton</name>
    <dbReference type="NCBI Taxonomy" id="34291"/>
    <lineage>
        <taxon>Eukaryota</taxon>
        <taxon>Viridiplantae</taxon>
        <taxon>Streptophyta</taxon>
        <taxon>Embryophyta</taxon>
        <taxon>Tracheophyta</taxon>
        <taxon>Spermatophyta</taxon>
        <taxon>Magnoliopsida</taxon>
        <taxon>eudicotyledons</taxon>
        <taxon>Gunneridae</taxon>
        <taxon>Pentapetalae</taxon>
        <taxon>rosids</taxon>
        <taxon>malvids</taxon>
        <taxon>Malvales</taxon>
        <taxon>Malvaceae</taxon>
        <taxon>Malvoideae</taxon>
        <taxon>Gossypium</taxon>
    </lineage>
</organism>